<keyword evidence="6" id="KW-1185">Reference proteome</keyword>
<comment type="function">
    <text evidence="1">Hydrolyzes indole-3-acetamide (IAM) into indole-3-acetic acid (IAA).</text>
</comment>
<dbReference type="SUPFAM" id="SSF75304">
    <property type="entry name" value="Amidase signature (AS) enzymes"/>
    <property type="match status" value="1"/>
</dbReference>
<evidence type="ECO:0000256" key="2">
    <source>
        <dbReference type="ARBA" id="ARBA00009199"/>
    </source>
</evidence>
<evidence type="ECO:0000313" key="6">
    <source>
        <dbReference type="Proteomes" id="UP000886476"/>
    </source>
</evidence>
<dbReference type="EMBL" id="JABFDN010000003">
    <property type="protein sequence ID" value="NPU65934.1"/>
    <property type="molecule type" value="Genomic_DNA"/>
</dbReference>
<proteinExistence type="inferred from homology"/>
<gene>
    <name evidence="5" type="ORF">HL667_13105</name>
</gene>
<reference evidence="5" key="1">
    <citation type="submission" date="2020-05" db="EMBL/GenBank/DDBJ databases">
        <title>Nod-independent and nitrogen-fixing Bradyrhizobium aeschynomene sp. nov. isolated from nodules of Aeschynomene indica.</title>
        <authorList>
            <person name="Zhang Z."/>
        </authorList>
    </citation>
    <scope>NUCLEOTIDE SEQUENCE</scope>
    <source>
        <strain evidence="5">83012</strain>
    </source>
</reference>
<comment type="similarity">
    <text evidence="2">Belongs to the amidase family.</text>
</comment>
<evidence type="ECO:0000256" key="3">
    <source>
        <dbReference type="ARBA" id="ARBA00021874"/>
    </source>
</evidence>
<accession>A0ABX2CF55</accession>
<evidence type="ECO:0000259" key="4">
    <source>
        <dbReference type="Pfam" id="PF01425"/>
    </source>
</evidence>
<dbReference type="Pfam" id="PF01425">
    <property type="entry name" value="Amidase"/>
    <property type="match status" value="2"/>
</dbReference>
<dbReference type="InterPro" id="IPR036928">
    <property type="entry name" value="AS_sf"/>
</dbReference>
<dbReference type="InterPro" id="IPR020556">
    <property type="entry name" value="Amidase_CS"/>
</dbReference>
<dbReference type="Proteomes" id="UP000886476">
    <property type="component" value="Unassembled WGS sequence"/>
</dbReference>
<feature type="domain" description="Amidase" evidence="4">
    <location>
        <begin position="27"/>
        <end position="398"/>
    </location>
</feature>
<dbReference type="PROSITE" id="PS00571">
    <property type="entry name" value="AMIDASES"/>
    <property type="match status" value="1"/>
</dbReference>
<protein>
    <recommendedName>
        <fullName evidence="3">Indoleacetamide hydrolase</fullName>
    </recommendedName>
</protein>
<organism evidence="5 6">
    <name type="scientific">Bradyrhizobium aeschynomenes</name>
    <dbReference type="NCBI Taxonomy" id="2734909"/>
    <lineage>
        <taxon>Bacteria</taxon>
        <taxon>Pseudomonadati</taxon>
        <taxon>Pseudomonadota</taxon>
        <taxon>Alphaproteobacteria</taxon>
        <taxon>Hyphomicrobiales</taxon>
        <taxon>Nitrobacteraceae</taxon>
        <taxon>Bradyrhizobium</taxon>
    </lineage>
</organism>
<dbReference type="PANTHER" id="PTHR11895:SF7">
    <property type="entry name" value="GLUTAMYL-TRNA(GLN) AMIDOTRANSFERASE SUBUNIT A, MITOCHONDRIAL"/>
    <property type="match status" value="1"/>
</dbReference>
<name>A0ABX2CF55_9BRAD</name>
<dbReference type="InterPro" id="IPR000120">
    <property type="entry name" value="Amidase"/>
</dbReference>
<sequence length="503" mass="53118">MNVQDYLQRDAVALAEAVRSGETTASELLQLALKQSERAQSKTNALCKLMEREARAQLAKLADGPFTGVPFLIKDCAQDYAGLPTAYGSKALSGIVASEHAHVVRRYLDAGFVIFGKTNLPELALKGVSDSLAFGRVSNPWNAAHTPGGSSGGAAAAVASGVVPMAAGNDGGGSIRIPAACCGLFGLKPSRGLVSSGPGFGEYWFGASGEGVLSRSVRDTASALDVITGSEPGDPFLVAEPGVVYANAVARDPGRLRIGYMAASPIGTEVHAEARLAVENAVKLLQGLGHEVEEATPDIDGAALATSFLHIYFGQVAALVADARGKGARREEFELLTRVLSTLGGAISAGALTTQLLKWNGFARALARFHARYDLLLTPTLAHPPIRHGEGDPSTAEQTLLDMLDRIGLLGLLTRWGALDGMIDKIARDSLQYVPFTQLANLTGTPAMSVPLHWTRDGLPLGVQFVGRLGDEARLLQLARQLEQAQPWFDRLPDWVRDTAAPD</sequence>
<dbReference type="InterPro" id="IPR023631">
    <property type="entry name" value="Amidase_dom"/>
</dbReference>
<dbReference type="PANTHER" id="PTHR11895">
    <property type="entry name" value="TRANSAMIDASE"/>
    <property type="match status" value="1"/>
</dbReference>
<evidence type="ECO:0000256" key="1">
    <source>
        <dbReference type="ARBA" id="ARBA00003871"/>
    </source>
</evidence>
<evidence type="ECO:0000313" key="5">
    <source>
        <dbReference type="EMBL" id="NPU65934.1"/>
    </source>
</evidence>
<dbReference type="RefSeq" id="WP_172111006.1">
    <property type="nucleotide sequence ID" value="NZ_JABFDN010000003.1"/>
</dbReference>
<feature type="domain" description="Amidase" evidence="4">
    <location>
        <begin position="430"/>
        <end position="476"/>
    </location>
</feature>
<comment type="caution">
    <text evidence="5">The sequence shown here is derived from an EMBL/GenBank/DDBJ whole genome shotgun (WGS) entry which is preliminary data.</text>
</comment>
<dbReference type="Gene3D" id="3.90.1300.10">
    <property type="entry name" value="Amidase signature (AS) domain"/>
    <property type="match status" value="1"/>
</dbReference>